<comment type="caution">
    <text evidence="4">The sequence shown here is derived from an EMBL/GenBank/DDBJ whole genome shotgun (WGS) entry which is preliminary data.</text>
</comment>
<keyword evidence="5" id="KW-1185">Reference proteome</keyword>
<keyword evidence="2" id="KW-0472">Membrane</keyword>
<name>A0AAV9I7U0_9RHOD</name>
<evidence type="ECO:0000256" key="3">
    <source>
        <dbReference type="SAM" id="SignalP"/>
    </source>
</evidence>
<dbReference type="Proteomes" id="UP001300502">
    <property type="component" value="Unassembled WGS sequence"/>
</dbReference>
<keyword evidence="3" id="KW-0732">Signal</keyword>
<evidence type="ECO:0000313" key="5">
    <source>
        <dbReference type="Proteomes" id="UP001300502"/>
    </source>
</evidence>
<accession>A0AAV9I7U0</accession>
<proteinExistence type="predicted"/>
<organism evidence="4 5">
    <name type="scientific">Galdieria yellowstonensis</name>
    <dbReference type="NCBI Taxonomy" id="3028027"/>
    <lineage>
        <taxon>Eukaryota</taxon>
        <taxon>Rhodophyta</taxon>
        <taxon>Bangiophyceae</taxon>
        <taxon>Galdieriales</taxon>
        <taxon>Galdieriaceae</taxon>
        <taxon>Galdieria</taxon>
    </lineage>
</organism>
<evidence type="ECO:0000256" key="2">
    <source>
        <dbReference type="SAM" id="Phobius"/>
    </source>
</evidence>
<gene>
    <name evidence="4" type="ORF">GAYE_HPESCF16G0230</name>
</gene>
<feature type="compositionally biased region" description="Polar residues" evidence="1">
    <location>
        <begin position="97"/>
        <end position="108"/>
    </location>
</feature>
<feature type="compositionally biased region" description="Polar residues" evidence="1">
    <location>
        <begin position="45"/>
        <end position="82"/>
    </location>
</feature>
<feature type="region of interest" description="Disordered" evidence="1">
    <location>
        <begin position="41"/>
        <end position="108"/>
    </location>
</feature>
<feature type="chain" id="PRO_5043339563" evidence="3">
    <location>
        <begin position="25"/>
        <end position="174"/>
    </location>
</feature>
<keyword evidence="2" id="KW-0812">Transmembrane</keyword>
<dbReference type="AlphaFoldDB" id="A0AAV9I7U0"/>
<protein>
    <submittedName>
        <fullName evidence="4">Uncharacterized protein</fullName>
    </submittedName>
</protein>
<feature type="transmembrane region" description="Helical" evidence="2">
    <location>
        <begin position="116"/>
        <end position="137"/>
    </location>
</feature>
<dbReference type="EMBL" id="JANCYU010000003">
    <property type="protein sequence ID" value="KAK4522350.1"/>
    <property type="molecule type" value="Genomic_DNA"/>
</dbReference>
<sequence length="174" mass="19752">MIPYKYFIVLLFFYYLLSSQTSSAFPHTVRKYHYALLERRENSTSDDLSGNETMVGESVQNSSNPSSAPIQQTPGPTNNSSLEAPPEEKPNQEDESSPVQSQKPNTVHSSSSRISYWTYLVVIVGVLLPPLFIYLGVREYQKNNLRERRVYPFLNTRVSDIEVSDEAKNSLAHS</sequence>
<evidence type="ECO:0000256" key="1">
    <source>
        <dbReference type="SAM" id="MobiDB-lite"/>
    </source>
</evidence>
<evidence type="ECO:0000313" key="4">
    <source>
        <dbReference type="EMBL" id="KAK4522350.1"/>
    </source>
</evidence>
<feature type="signal peptide" evidence="3">
    <location>
        <begin position="1"/>
        <end position="24"/>
    </location>
</feature>
<keyword evidence="2" id="KW-1133">Transmembrane helix</keyword>
<reference evidence="4 5" key="1">
    <citation type="submission" date="2022-07" db="EMBL/GenBank/DDBJ databases">
        <title>Genome-wide signatures of adaptation to extreme environments.</title>
        <authorList>
            <person name="Cho C.H."/>
            <person name="Yoon H.S."/>
        </authorList>
    </citation>
    <scope>NUCLEOTIDE SEQUENCE [LARGE SCALE GENOMIC DNA]</scope>
    <source>
        <strain evidence="4 5">108.79 E11</strain>
    </source>
</reference>